<feature type="domain" description="Sporulation stage II protein D amidase enhancer LytB N-terminal" evidence="1">
    <location>
        <begin position="378"/>
        <end position="469"/>
    </location>
</feature>
<evidence type="ECO:0000259" key="1">
    <source>
        <dbReference type="Pfam" id="PF08486"/>
    </source>
</evidence>
<dbReference type="InterPro" id="IPR013486">
    <property type="entry name" value="SpoIID/LytB"/>
</dbReference>
<sequence>MGLSADDGDVLTMYYGGMHENALARLDALIKRKPDRLDLILMKGHVLRQLGDSAGAAGAYVQAMKREPGNFSAGYYYAFSRYLNGEYRDSLEALAPLLKESVKKSVDSQRSVLLLKALDEMEIKNYAEAADTLAKLNAVFPDFSPYLHLYARALEKKGNIAGAREAYLKAYKNDTSNFEILLDAAPLLLKSGDIENAYKYYKRISEKIKNDYEIKKIYGELSGLYRKLMAEKPPSAHSKQPEPRKVSAVEGAGGHEVLIGLNTNEKGEPLGLSSIKLKSSGRFSIYADKNGKRLFTGNDSNTNENEYELYFKKGEFHITNNTSKRSFRLGRGNVFLKPAAAADTVLFKGVRVGAGSPWESSEARYYRGGFKFIAKGVNFNIINKVELESYLASVLPSEMPPKFPKEALMAQAICARSEALYKKNVIKRHSKYGYDLCDDQHCQMYRGVSWESPAATDAVVKTAGKIITYKDKVCDAIYSDNCGGHTQSSADISGWGDAKYLRSVSNLRREGNGHDIFSPLFLERFVASAGDSYCRASGAIKNYQSRWIRKIDAKFMNESLRDLGVGDVLRVIPRRRAFSGHVDSLEIVGSKGKKVIKNELKIRRLFSYSPLRSSKFIVETAYDKKGKPRFFMFIGAGFGHGVGMCQSGAYGMAGEGKKHADIIKHYFSGAKISTIN</sequence>
<dbReference type="PANTHER" id="PTHR30032">
    <property type="entry name" value="N-ACETYLMURAMOYL-L-ALANINE AMIDASE-RELATED"/>
    <property type="match status" value="1"/>
</dbReference>
<organism evidence="2 3">
    <name type="scientific">Candidatus Wallbacteria bacterium GWC2_49_35</name>
    <dbReference type="NCBI Taxonomy" id="1817813"/>
    <lineage>
        <taxon>Bacteria</taxon>
        <taxon>Candidatus Walliibacteriota</taxon>
    </lineage>
</organism>
<name>A0A1F7WFV7_9BACT</name>
<reference evidence="2 3" key="1">
    <citation type="journal article" date="2016" name="Nat. Commun.">
        <title>Thousands of microbial genomes shed light on interconnected biogeochemical processes in an aquifer system.</title>
        <authorList>
            <person name="Anantharaman K."/>
            <person name="Brown C.T."/>
            <person name="Hug L.A."/>
            <person name="Sharon I."/>
            <person name="Castelle C.J."/>
            <person name="Probst A.J."/>
            <person name="Thomas B.C."/>
            <person name="Singh A."/>
            <person name="Wilkins M.J."/>
            <person name="Karaoz U."/>
            <person name="Brodie E.L."/>
            <person name="Williams K.H."/>
            <person name="Hubbard S.S."/>
            <person name="Banfield J.F."/>
        </authorList>
    </citation>
    <scope>NUCLEOTIDE SEQUENCE [LARGE SCALE GENOMIC DNA]</scope>
</reference>
<evidence type="ECO:0000313" key="2">
    <source>
        <dbReference type="EMBL" id="OGM00925.1"/>
    </source>
</evidence>
<dbReference type="Pfam" id="PF08486">
    <property type="entry name" value="SpoIID"/>
    <property type="match status" value="1"/>
</dbReference>
<dbReference type="InterPro" id="IPR051922">
    <property type="entry name" value="Bact_Sporulation_Assoc"/>
</dbReference>
<dbReference type="EMBL" id="MGFH01000246">
    <property type="protein sequence ID" value="OGM00925.1"/>
    <property type="molecule type" value="Genomic_DNA"/>
</dbReference>
<dbReference type="Proteomes" id="UP000178735">
    <property type="component" value="Unassembled WGS sequence"/>
</dbReference>
<gene>
    <name evidence="2" type="ORF">A2008_09740</name>
</gene>
<dbReference type="STRING" id="1817813.A2008_09740"/>
<dbReference type="GO" id="GO:0030288">
    <property type="term" value="C:outer membrane-bounded periplasmic space"/>
    <property type="evidence" value="ECO:0007669"/>
    <property type="project" value="TreeGrafter"/>
</dbReference>
<dbReference type="AlphaFoldDB" id="A0A1F7WFV7"/>
<accession>A0A1F7WFV7</accession>
<dbReference type="Pfam" id="PF13432">
    <property type="entry name" value="TPR_16"/>
    <property type="match status" value="2"/>
</dbReference>
<dbReference type="NCBIfam" id="TIGR02669">
    <property type="entry name" value="SpoIID_LytB"/>
    <property type="match status" value="1"/>
</dbReference>
<dbReference type="InterPro" id="IPR019734">
    <property type="entry name" value="TPR_rpt"/>
</dbReference>
<evidence type="ECO:0000313" key="3">
    <source>
        <dbReference type="Proteomes" id="UP000178735"/>
    </source>
</evidence>
<dbReference type="InterPro" id="IPR013693">
    <property type="entry name" value="SpoIID/LytB_N"/>
</dbReference>
<protein>
    <recommendedName>
        <fullName evidence="1">Sporulation stage II protein D amidase enhancer LytB N-terminal domain-containing protein</fullName>
    </recommendedName>
</protein>
<dbReference type="PANTHER" id="PTHR30032:SF4">
    <property type="entry name" value="AMIDASE ENHANCER"/>
    <property type="match status" value="1"/>
</dbReference>
<proteinExistence type="predicted"/>
<dbReference type="Gene3D" id="1.25.40.10">
    <property type="entry name" value="Tetratricopeptide repeat domain"/>
    <property type="match status" value="1"/>
</dbReference>
<comment type="caution">
    <text evidence="2">The sequence shown here is derived from an EMBL/GenBank/DDBJ whole genome shotgun (WGS) entry which is preliminary data.</text>
</comment>
<dbReference type="GO" id="GO:0030435">
    <property type="term" value="P:sporulation resulting in formation of a cellular spore"/>
    <property type="evidence" value="ECO:0007669"/>
    <property type="project" value="InterPro"/>
</dbReference>
<dbReference type="InterPro" id="IPR011990">
    <property type="entry name" value="TPR-like_helical_dom_sf"/>
</dbReference>
<dbReference type="SMART" id="SM00028">
    <property type="entry name" value="TPR"/>
    <property type="match status" value="3"/>
</dbReference>
<dbReference type="SUPFAM" id="SSF48452">
    <property type="entry name" value="TPR-like"/>
    <property type="match status" value="1"/>
</dbReference>